<dbReference type="Proteomes" id="UP000482800">
    <property type="component" value="Unassembled WGS sequence"/>
</dbReference>
<gene>
    <name evidence="2" type="ORF">Phou_041080</name>
</gene>
<reference evidence="2 3" key="1">
    <citation type="submission" date="2020-03" db="EMBL/GenBank/DDBJ databases">
        <title>Whole genome shotgun sequence of Phytohabitans houttuyneae NBRC 108639.</title>
        <authorList>
            <person name="Komaki H."/>
            <person name="Tamura T."/>
        </authorList>
    </citation>
    <scope>NUCLEOTIDE SEQUENCE [LARGE SCALE GENOMIC DNA]</scope>
    <source>
        <strain evidence="2 3">NBRC 108639</strain>
    </source>
</reference>
<sequence>MPAEQDSANDDETDKQRKPPIGLSIASVWASHAGPFGRHAVAVQCLARLLPVALVCQWVSAPFVRTHDVSLGIHAQEAKTDRRFVPVQPPSY</sequence>
<keyword evidence="3" id="KW-1185">Reference proteome</keyword>
<dbReference type="EMBL" id="BLPF01000001">
    <property type="protein sequence ID" value="GFJ79928.1"/>
    <property type="molecule type" value="Genomic_DNA"/>
</dbReference>
<evidence type="ECO:0000256" key="1">
    <source>
        <dbReference type="SAM" id="MobiDB-lite"/>
    </source>
</evidence>
<organism evidence="2 3">
    <name type="scientific">Phytohabitans houttuyneae</name>
    <dbReference type="NCBI Taxonomy" id="1076126"/>
    <lineage>
        <taxon>Bacteria</taxon>
        <taxon>Bacillati</taxon>
        <taxon>Actinomycetota</taxon>
        <taxon>Actinomycetes</taxon>
        <taxon>Micromonosporales</taxon>
        <taxon>Micromonosporaceae</taxon>
    </lineage>
</organism>
<feature type="region of interest" description="Disordered" evidence="1">
    <location>
        <begin position="1"/>
        <end position="20"/>
    </location>
</feature>
<proteinExistence type="predicted"/>
<protein>
    <submittedName>
        <fullName evidence="2">Uncharacterized protein</fullName>
    </submittedName>
</protein>
<accession>A0A6V8KC02</accession>
<name>A0A6V8KC02_9ACTN</name>
<evidence type="ECO:0000313" key="2">
    <source>
        <dbReference type="EMBL" id="GFJ79928.1"/>
    </source>
</evidence>
<comment type="caution">
    <text evidence="2">The sequence shown here is derived from an EMBL/GenBank/DDBJ whole genome shotgun (WGS) entry which is preliminary data.</text>
</comment>
<reference evidence="2 3" key="2">
    <citation type="submission" date="2020-03" db="EMBL/GenBank/DDBJ databases">
        <authorList>
            <person name="Ichikawa N."/>
            <person name="Kimura A."/>
            <person name="Kitahashi Y."/>
            <person name="Uohara A."/>
        </authorList>
    </citation>
    <scope>NUCLEOTIDE SEQUENCE [LARGE SCALE GENOMIC DNA]</scope>
    <source>
        <strain evidence="2 3">NBRC 108639</strain>
    </source>
</reference>
<dbReference type="AlphaFoldDB" id="A0A6V8KC02"/>
<evidence type="ECO:0000313" key="3">
    <source>
        <dbReference type="Proteomes" id="UP000482800"/>
    </source>
</evidence>